<comment type="similarity">
    <text evidence="2 15 16">Belongs to the SecA family.</text>
</comment>
<dbReference type="GO" id="GO:0043952">
    <property type="term" value="P:protein transport by the Sec complex"/>
    <property type="evidence" value="ECO:0007669"/>
    <property type="project" value="TreeGrafter"/>
</dbReference>
<dbReference type="InterPro" id="IPR027417">
    <property type="entry name" value="P-loop_NTPase"/>
</dbReference>
<evidence type="ECO:0000256" key="1">
    <source>
        <dbReference type="ARBA" id="ARBA00001947"/>
    </source>
</evidence>
<evidence type="ECO:0000256" key="15">
    <source>
        <dbReference type="HAMAP-Rule" id="MF_01382"/>
    </source>
</evidence>
<dbReference type="GO" id="GO:0006605">
    <property type="term" value="P:protein targeting"/>
    <property type="evidence" value="ECO:0007669"/>
    <property type="project" value="UniProtKB-UniRule"/>
</dbReference>
<evidence type="ECO:0000256" key="5">
    <source>
        <dbReference type="ARBA" id="ARBA00022490"/>
    </source>
</evidence>
<dbReference type="Gene3D" id="1.10.3060.10">
    <property type="entry name" value="Helical scaffold and wing domains of SecA"/>
    <property type="match status" value="1"/>
</dbReference>
<dbReference type="GO" id="GO:0065002">
    <property type="term" value="P:intracellular protein transmembrane transport"/>
    <property type="evidence" value="ECO:0007669"/>
    <property type="project" value="UniProtKB-UniRule"/>
</dbReference>
<dbReference type="AlphaFoldDB" id="A0A3A8ACM9"/>
<dbReference type="InterPro" id="IPR014018">
    <property type="entry name" value="SecA_motor_DEAD"/>
</dbReference>
<dbReference type="PANTHER" id="PTHR30612">
    <property type="entry name" value="SECA INNER MEMBRANE COMPONENT OF SEC PROTEIN SECRETION SYSTEM"/>
    <property type="match status" value="1"/>
</dbReference>
<comment type="catalytic activity">
    <reaction evidence="15">
        <text>ATP + H2O + cellular proteinSide 1 = ADP + phosphate + cellular proteinSide 2.</text>
        <dbReference type="EC" id="7.4.2.8"/>
    </reaction>
</comment>
<dbReference type="PROSITE" id="PS01312">
    <property type="entry name" value="SECA"/>
    <property type="match status" value="1"/>
</dbReference>
<dbReference type="Pfam" id="PF01043">
    <property type="entry name" value="SecA_PP_bind"/>
    <property type="match status" value="1"/>
</dbReference>
<dbReference type="InterPro" id="IPR044722">
    <property type="entry name" value="SecA_SF2_C"/>
</dbReference>
<name>A0A3A8ACM9_9HYPH</name>
<dbReference type="InterPro" id="IPR000185">
    <property type="entry name" value="SecA"/>
</dbReference>
<reference evidence="20 21" key="1">
    <citation type="journal article" date="2018" name="Int. J. Syst. Bacteriol.">
        <title>Oceaniradius stylonemae gen. nov., sp. nov., isolated from a red alga, Stylonema cornu-cervi.</title>
        <authorList>
            <person name="Jeong S."/>
        </authorList>
    </citation>
    <scope>NUCLEOTIDE SEQUENCE [LARGE SCALE GENOMIC DNA]</scope>
    <source>
        <strain evidence="20 21">StC1</strain>
    </source>
</reference>
<evidence type="ECO:0000256" key="16">
    <source>
        <dbReference type="RuleBase" id="RU003874"/>
    </source>
</evidence>
<evidence type="ECO:0000256" key="9">
    <source>
        <dbReference type="ARBA" id="ARBA00022833"/>
    </source>
</evidence>
<dbReference type="Gene3D" id="3.40.50.300">
    <property type="entry name" value="P-loop containing nucleotide triphosphate hydrolases"/>
    <property type="match status" value="2"/>
</dbReference>
<gene>
    <name evidence="15 20" type="primary">secA</name>
    <name evidence="20" type="ORF">DEM25_007510</name>
</gene>
<dbReference type="SUPFAM" id="SSF81886">
    <property type="entry name" value="Helical scaffold and wing domains of SecA"/>
    <property type="match status" value="1"/>
</dbReference>
<keyword evidence="5 15" id="KW-0963">Cytoplasm</keyword>
<dbReference type="HAMAP" id="MF_01382">
    <property type="entry name" value="SecA"/>
    <property type="match status" value="1"/>
</dbReference>
<sequence>MVSLGGIARSLFGSANDRRIKSERPRVAAINALEAEMEALSDEELRGKTEAFRERIKGGESLDDLLVEAFAVVREGSKRALGMRPFDVQLIGGMVLHEGSIAEMRTGEGKTLVATLPVYLNALSGKGVHVVTVNDYLAGRDAEWMGKLYQFLGLSVGVIVHGMDDAQRQAAYECDVTYGTNNELGFDYLRDNMKYERAQMVQRGHNFAIVDEVDSILIDEARTPLIISGPLEDRSELYVQIDTFIPGLVAEDYEIDEKQRSATFTEEGTEKIERMLAEAGLLKGENLYDVENVSIVHHLNNALKAHRLFQRDKDYIVKGDDLVIIDEFTGRQMPGRRFSEGLHQALEAKEKVTIQPENQTLASVTFQNYFRMYDKLAGMTGTAATEAEEFGNIYGLGVVEIPTNLPVKRIDEDDEVYRTVEEKYDAVVIDIIDAQQRKQPVLVGTTSIEKSEMLARMLGDKKFLKALRDRLQGRLDALKEGKEPELRQWLEEGLAHVDRAIKNGGVTHEVLNARQHEREAFIVAQAGVPGAVTIATNMAGRGTDIKLGGNAEMRVAQELGDMPQGPDRDAKEKAIEAEVEKLKQEALDAGGLYVLATERHESRRIDNQLRGRSGRQGDPGRSKFYLSLADDLMRIFGSDRMDGMLQKLGLKEGEAIVHPWINKALEKAQKKVEARNFDIRKNLLKFDDVMNDQRTVVFEQRLELMDGVNVAETVAEMRHEVIETLVTDHIPEKAYAEQWDVEGLKEEVVKSLNLDLPVDEWAAEEGIAEDDILERLREAADKAASERAERFGPEIMAYVEKSIILQTLDHLWREHLVNLDHLRSVIGFRGYGQRDPLQEYKSEAFELFQSMLTNLRKVVTAQLMRVEIVQEAAQAPGPEAPPMQAQHADPVTGENEMADNGAARTAAGIIAAATGQVAPEERNPDDPNTWGKVGRNEACPCGSGKKFKHCHGAFV</sequence>
<dbReference type="NCBIfam" id="TIGR00963">
    <property type="entry name" value="secA"/>
    <property type="match status" value="1"/>
</dbReference>
<comment type="subcellular location">
    <subcellularLocation>
        <location evidence="15">Cell membrane</location>
        <topology evidence="15">Peripheral membrane protein</topology>
        <orientation evidence="15">Cytoplasmic side</orientation>
    </subcellularLocation>
    <subcellularLocation>
        <location evidence="15">Cytoplasm</location>
    </subcellularLocation>
    <text evidence="15">Distribution is 50-50.</text>
</comment>
<dbReference type="GO" id="GO:0031522">
    <property type="term" value="C:cell envelope Sec protein transport complex"/>
    <property type="evidence" value="ECO:0007669"/>
    <property type="project" value="TreeGrafter"/>
</dbReference>
<feature type="binding site" evidence="15">
    <location>
        <begin position="107"/>
        <end position="111"/>
    </location>
    <ligand>
        <name>ATP</name>
        <dbReference type="ChEBI" id="CHEBI:30616"/>
    </ligand>
</feature>
<keyword evidence="13 15" id="KW-0811">Translocation</keyword>
<keyword evidence="6" id="KW-0997">Cell inner membrane</keyword>
<dbReference type="InterPro" id="IPR036670">
    <property type="entry name" value="SecA_X-link_sf"/>
</dbReference>
<dbReference type="Gene3D" id="3.90.1440.10">
    <property type="entry name" value="SecA, preprotein cross-linking domain"/>
    <property type="match status" value="1"/>
</dbReference>
<organism evidence="20 21">
    <name type="scientific">Oceaniradius stylonematis</name>
    <dbReference type="NCBI Taxonomy" id="2184161"/>
    <lineage>
        <taxon>Bacteria</taxon>
        <taxon>Pseudomonadati</taxon>
        <taxon>Pseudomonadota</taxon>
        <taxon>Alphaproteobacteria</taxon>
        <taxon>Hyphomicrobiales</taxon>
        <taxon>Ahrensiaceae</taxon>
        <taxon>Oceaniradius</taxon>
    </lineage>
</organism>
<comment type="cofactor">
    <cofactor evidence="1">
        <name>Zn(2+)</name>
        <dbReference type="ChEBI" id="CHEBI:29105"/>
    </cofactor>
</comment>
<feature type="compositionally biased region" description="Low complexity" evidence="17">
    <location>
        <begin position="875"/>
        <end position="886"/>
    </location>
</feature>
<comment type="subunit">
    <text evidence="15">Monomer and homodimer. Part of the essential Sec protein translocation apparatus which comprises SecA, SecYEG and auxiliary proteins SecDF-YajC and YidC.</text>
</comment>
<dbReference type="Proteomes" id="UP000246132">
    <property type="component" value="Unassembled WGS sequence"/>
</dbReference>
<feature type="domain" description="Helicase ATP-binding" evidence="18">
    <location>
        <begin position="91"/>
        <end position="249"/>
    </location>
</feature>
<dbReference type="EMBL" id="QFWV02000004">
    <property type="protein sequence ID" value="RKF07615.1"/>
    <property type="molecule type" value="Genomic_DNA"/>
</dbReference>
<evidence type="ECO:0000313" key="20">
    <source>
        <dbReference type="EMBL" id="RKF07615.1"/>
    </source>
</evidence>
<dbReference type="PRINTS" id="PR00906">
    <property type="entry name" value="SECA"/>
</dbReference>
<keyword evidence="8 15" id="KW-0547">Nucleotide-binding</keyword>
<dbReference type="GO" id="GO:0008564">
    <property type="term" value="F:protein-exporting ATPase activity"/>
    <property type="evidence" value="ECO:0007669"/>
    <property type="project" value="UniProtKB-EC"/>
</dbReference>
<dbReference type="CDD" id="cd17928">
    <property type="entry name" value="DEXDc_SecA"/>
    <property type="match status" value="1"/>
</dbReference>
<evidence type="ECO:0000256" key="10">
    <source>
        <dbReference type="ARBA" id="ARBA00022840"/>
    </source>
</evidence>
<feature type="binding site" evidence="15">
    <location>
        <position position="544"/>
    </location>
    <ligand>
        <name>ATP</name>
        <dbReference type="ChEBI" id="CHEBI:30616"/>
    </ligand>
</feature>
<dbReference type="CDD" id="cd18803">
    <property type="entry name" value="SF2_C_secA"/>
    <property type="match status" value="1"/>
</dbReference>
<proteinExistence type="inferred from homology"/>
<dbReference type="InterPro" id="IPR011116">
    <property type="entry name" value="SecA_Wing/Scaffold"/>
</dbReference>
<dbReference type="Pfam" id="PF07516">
    <property type="entry name" value="SecA_SW"/>
    <property type="match status" value="1"/>
</dbReference>
<evidence type="ECO:0000256" key="11">
    <source>
        <dbReference type="ARBA" id="ARBA00022927"/>
    </source>
</evidence>
<dbReference type="Pfam" id="PF21090">
    <property type="entry name" value="P-loop_SecA"/>
    <property type="match status" value="1"/>
</dbReference>
<dbReference type="GO" id="GO:0005524">
    <property type="term" value="F:ATP binding"/>
    <property type="evidence" value="ECO:0007669"/>
    <property type="project" value="UniProtKB-UniRule"/>
</dbReference>
<keyword evidence="7" id="KW-0479">Metal-binding</keyword>
<evidence type="ECO:0000256" key="14">
    <source>
        <dbReference type="ARBA" id="ARBA00023136"/>
    </source>
</evidence>
<dbReference type="GO" id="GO:0046872">
    <property type="term" value="F:metal ion binding"/>
    <property type="evidence" value="ECO:0007669"/>
    <property type="project" value="UniProtKB-KW"/>
</dbReference>
<dbReference type="InterPro" id="IPR011115">
    <property type="entry name" value="SecA_DEAD"/>
</dbReference>
<dbReference type="GO" id="GO:0017038">
    <property type="term" value="P:protein import"/>
    <property type="evidence" value="ECO:0007669"/>
    <property type="project" value="InterPro"/>
</dbReference>
<dbReference type="FunFam" id="3.40.50.300:FF:000334">
    <property type="entry name" value="Protein translocase subunit SecA"/>
    <property type="match status" value="1"/>
</dbReference>
<comment type="caution">
    <text evidence="20">The sequence shown here is derived from an EMBL/GenBank/DDBJ whole genome shotgun (WGS) entry which is preliminary data.</text>
</comment>
<keyword evidence="12 15" id="KW-1278">Translocase</keyword>
<dbReference type="SMART" id="SM00957">
    <property type="entry name" value="SecA_DEAD"/>
    <property type="match status" value="1"/>
</dbReference>
<dbReference type="GO" id="GO:0005886">
    <property type="term" value="C:plasma membrane"/>
    <property type="evidence" value="ECO:0007669"/>
    <property type="project" value="UniProtKB-SubCell"/>
</dbReference>
<dbReference type="Pfam" id="PF02810">
    <property type="entry name" value="SEC-C"/>
    <property type="match status" value="1"/>
</dbReference>
<evidence type="ECO:0000259" key="18">
    <source>
        <dbReference type="PROSITE" id="PS51192"/>
    </source>
</evidence>
<keyword evidence="14 15" id="KW-0472">Membrane</keyword>
<dbReference type="Pfam" id="PF07517">
    <property type="entry name" value="SecA_DEAD"/>
    <property type="match status" value="1"/>
</dbReference>
<evidence type="ECO:0000256" key="2">
    <source>
        <dbReference type="ARBA" id="ARBA00007650"/>
    </source>
</evidence>
<dbReference type="FunFam" id="1.10.3060.10:FF:000003">
    <property type="entry name" value="Protein translocase subunit SecA"/>
    <property type="match status" value="1"/>
</dbReference>
<feature type="domain" description="SecA family profile" evidence="19">
    <location>
        <begin position="5"/>
        <end position="657"/>
    </location>
</feature>
<feature type="region of interest" description="Disordered" evidence="17">
    <location>
        <begin position="875"/>
        <end position="896"/>
    </location>
</feature>
<dbReference type="EC" id="7.4.2.8" evidence="15"/>
<evidence type="ECO:0000256" key="3">
    <source>
        <dbReference type="ARBA" id="ARBA00022448"/>
    </source>
</evidence>
<keyword evidence="3 15" id="KW-0813">Transport</keyword>
<keyword evidence="10 15" id="KW-0067">ATP-binding</keyword>
<dbReference type="InterPro" id="IPR011130">
    <property type="entry name" value="SecA_preprotein_X-link_dom"/>
</dbReference>
<keyword evidence="9" id="KW-0862">Zinc</keyword>
<evidence type="ECO:0000256" key="6">
    <source>
        <dbReference type="ARBA" id="ARBA00022519"/>
    </source>
</evidence>
<evidence type="ECO:0000256" key="4">
    <source>
        <dbReference type="ARBA" id="ARBA00022475"/>
    </source>
</evidence>
<evidence type="ECO:0000256" key="8">
    <source>
        <dbReference type="ARBA" id="ARBA00022741"/>
    </source>
</evidence>
<dbReference type="SUPFAM" id="SSF52540">
    <property type="entry name" value="P-loop containing nucleoside triphosphate hydrolases"/>
    <property type="match status" value="2"/>
</dbReference>
<protein>
    <recommendedName>
        <fullName evidence="15 16">Protein translocase subunit SecA</fullName>
        <ecNumber evidence="15">7.4.2.8</ecNumber>
    </recommendedName>
</protein>
<keyword evidence="11 15" id="KW-0653">Protein transport</keyword>
<dbReference type="InterPro" id="IPR004027">
    <property type="entry name" value="SEC_C_motif"/>
</dbReference>
<evidence type="ECO:0000313" key="21">
    <source>
        <dbReference type="Proteomes" id="UP000246132"/>
    </source>
</evidence>
<keyword evidence="21" id="KW-1185">Reference proteome</keyword>
<dbReference type="Gene3D" id="3.10.450.50">
    <property type="match status" value="1"/>
</dbReference>
<dbReference type="FunFam" id="3.90.1440.10:FF:000001">
    <property type="entry name" value="Preprotein translocase subunit SecA"/>
    <property type="match status" value="1"/>
</dbReference>
<dbReference type="PROSITE" id="PS51196">
    <property type="entry name" value="SECA_MOTOR_DEAD"/>
    <property type="match status" value="1"/>
</dbReference>
<evidence type="ECO:0000256" key="12">
    <source>
        <dbReference type="ARBA" id="ARBA00022967"/>
    </source>
</evidence>
<evidence type="ECO:0000256" key="17">
    <source>
        <dbReference type="SAM" id="MobiDB-lite"/>
    </source>
</evidence>
<feature type="binding site" evidence="15">
    <location>
        <position position="89"/>
    </location>
    <ligand>
        <name>ATP</name>
        <dbReference type="ChEBI" id="CHEBI:30616"/>
    </ligand>
</feature>
<accession>A0A3A8ACM9</accession>
<dbReference type="SUPFAM" id="SSF81767">
    <property type="entry name" value="Pre-protein crosslinking domain of SecA"/>
    <property type="match status" value="1"/>
</dbReference>
<dbReference type="InterPro" id="IPR014001">
    <property type="entry name" value="Helicase_ATP-bd"/>
</dbReference>
<dbReference type="GO" id="GO:0005829">
    <property type="term" value="C:cytosol"/>
    <property type="evidence" value="ECO:0007669"/>
    <property type="project" value="TreeGrafter"/>
</dbReference>
<dbReference type="PROSITE" id="PS51192">
    <property type="entry name" value="HELICASE_ATP_BIND_1"/>
    <property type="match status" value="1"/>
</dbReference>
<dbReference type="InterPro" id="IPR036266">
    <property type="entry name" value="SecA_Wing/Scaffold_sf"/>
</dbReference>
<dbReference type="InterPro" id="IPR020937">
    <property type="entry name" value="SecA_CS"/>
</dbReference>
<comment type="function">
    <text evidence="15">Part of the Sec protein translocase complex. Interacts with the SecYEG preprotein conducting channel. Has a central role in coupling the hydrolysis of ATP to the transfer of proteins into and across the cell membrane, serving both as a receptor for the preprotein-SecB complex and as an ATP-driven molecular motor driving the stepwise translocation of polypeptide chains across the membrane.</text>
</comment>
<keyword evidence="4 15" id="KW-1003">Cell membrane</keyword>
<dbReference type="SMART" id="SM00958">
    <property type="entry name" value="SecA_PP_bind"/>
    <property type="match status" value="1"/>
</dbReference>
<evidence type="ECO:0000259" key="19">
    <source>
        <dbReference type="PROSITE" id="PS51196"/>
    </source>
</evidence>
<evidence type="ECO:0000256" key="7">
    <source>
        <dbReference type="ARBA" id="ARBA00022723"/>
    </source>
</evidence>
<evidence type="ECO:0000256" key="13">
    <source>
        <dbReference type="ARBA" id="ARBA00023010"/>
    </source>
</evidence>
<dbReference type="PANTHER" id="PTHR30612:SF0">
    <property type="entry name" value="CHLOROPLAST PROTEIN-TRANSPORTING ATPASE"/>
    <property type="match status" value="1"/>
</dbReference>
<dbReference type="OrthoDB" id="9805579at2"/>